<dbReference type="AlphaFoldDB" id="A0A1V9XT48"/>
<proteinExistence type="predicted"/>
<evidence type="ECO:0000313" key="3">
    <source>
        <dbReference type="EMBL" id="OQR76684.1"/>
    </source>
</evidence>
<evidence type="ECO:0000256" key="1">
    <source>
        <dbReference type="ARBA" id="ARBA00023157"/>
    </source>
</evidence>
<dbReference type="InterPro" id="IPR036116">
    <property type="entry name" value="FN3_sf"/>
</dbReference>
<feature type="domain" description="Fibronectin type-III" evidence="2">
    <location>
        <begin position="53"/>
        <end position="154"/>
    </location>
</feature>
<dbReference type="OrthoDB" id="6418794at2759"/>
<dbReference type="InterPro" id="IPR013783">
    <property type="entry name" value="Ig-like_fold"/>
</dbReference>
<dbReference type="Pfam" id="PF00041">
    <property type="entry name" value="fn3"/>
    <property type="match status" value="1"/>
</dbReference>
<dbReference type="PANTHER" id="PTHR44170">
    <property type="entry name" value="PROTEIN SIDEKICK"/>
    <property type="match status" value="1"/>
</dbReference>
<evidence type="ECO:0000313" key="4">
    <source>
        <dbReference type="Proteomes" id="UP000192247"/>
    </source>
</evidence>
<dbReference type="PROSITE" id="PS50853">
    <property type="entry name" value="FN3"/>
    <property type="match status" value="1"/>
</dbReference>
<name>A0A1V9XT48_9ACAR</name>
<dbReference type="InterPro" id="IPR036179">
    <property type="entry name" value="Ig-like_dom_sf"/>
</dbReference>
<dbReference type="PANTHER" id="PTHR44170:SF56">
    <property type="entry name" value="FIBRONECTIN TYPE-III DOMAIN-CONTAINING PROTEIN"/>
    <property type="match status" value="1"/>
</dbReference>
<dbReference type="Proteomes" id="UP000192247">
    <property type="component" value="Unassembled WGS sequence"/>
</dbReference>
<dbReference type="Gene3D" id="2.60.40.10">
    <property type="entry name" value="Immunoglobulins"/>
    <property type="match status" value="2"/>
</dbReference>
<dbReference type="SUPFAM" id="SSF48726">
    <property type="entry name" value="Immunoglobulin"/>
    <property type="match status" value="1"/>
</dbReference>
<dbReference type="InParanoid" id="A0A1V9XT48"/>
<dbReference type="InterPro" id="IPR003961">
    <property type="entry name" value="FN3_dom"/>
</dbReference>
<evidence type="ECO:0000259" key="2">
    <source>
        <dbReference type="PROSITE" id="PS50853"/>
    </source>
</evidence>
<accession>A0A1V9XT48</accession>
<dbReference type="PRINTS" id="PR00014">
    <property type="entry name" value="FNTYPEIII"/>
</dbReference>
<organism evidence="3 4">
    <name type="scientific">Tropilaelaps mercedesae</name>
    <dbReference type="NCBI Taxonomy" id="418985"/>
    <lineage>
        <taxon>Eukaryota</taxon>
        <taxon>Metazoa</taxon>
        <taxon>Ecdysozoa</taxon>
        <taxon>Arthropoda</taxon>
        <taxon>Chelicerata</taxon>
        <taxon>Arachnida</taxon>
        <taxon>Acari</taxon>
        <taxon>Parasitiformes</taxon>
        <taxon>Mesostigmata</taxon>
        <taxon>Gamasina</taxon>
        <taxon>Dermanyssoidea</taxon>
        <taxon>Laelapidae</taxon>
        <taxon>Tropilaelaps</taxon>
    </lineage>
</organism>
<sequence length="178" mass="19719">MDDQMMAENQLISTLCIDKTRSSDSGVIECTVTNPYGRESTHTRLIIQDKPSPPTKLQVIETTSTSITLQWKTPFDGNSPIKSYVVTYRQQASSTALEEVLSRHRASFASDDGSQSATMKNLFPRTTYQIAVAASNDIGTSHPSNALNVTTKIDSPQNEPREVEVIPISSSKLRVKWR</sequence>
<dbReference type="EMBL" id="MNPL01004535">
    <property type="protein sequence ID" value="OQR76684.1"/>
    <property type="molecule type" value="Genomic_DNA"/>
</dbReference>
<gene>
    <name evidence="3" type="ORF">BIW11_07621</name>
</gene>
<keyword evidence="1" id="KW-1015">Disulfide bond</keyword>
<dbReference type="SUPFAM" id="SSF49265">
    <property type="entry name" value="Fibronectin type III"/>
    <property type="match status" value="1"/>
</dbReference>
<dbReference type="STRING" id="418985.A0A1V9XT48"/>
<comment type="caution">
    <text evidence="3">The sequence shown here is derived from an EMBL/GenBank/DDBJ whole genome shotgun (WGS) entry which is preliminary data.</text>
</comment>
<feature type="non-terminal residue" evidence="3">
    <location>
        <position position="178"/>
    </location>
</feature>
<protein>
    <submittedName>
        <fullName evidence="3">Cell adhesion molecule-like</fullName>
    </submittedName>
</protein>
<reference evidence="3 4" key="1">
    <citation type="journal article" date="2017" name="Gigascience">
        <title>Draft genome of the honey bee ectoparasitic mite, Tropilaelaps mercedesae, is shaped by the parasitic life history.</title>
        <authorList>
            <person name="Dong X."/>
            <person name="Armstrong S.D."/>
            <person name="Xia D."/>
            <person name="Makepeace B.L."/>
            <person name="Darby A.C."/>
            <person name="Kadowaki T."/>
        </authorList>
    </citation>
    <scope>NUCLEOTIDE SEQUENCE [LARGE SCALE GENOMIC DNA]</scope>
    <source>
        <strain evidence="3">Wuxi-XJTLU</strain>
    </source>
</reference>
<dbReference type="SMART" id="SM00060">
    <property type="entry name" value="FN3"/>
    <property type="match status" value="1"/>
</dbReference>
<dbReference type="GO" id="GO:0098609">
    <property type="term" value="P:cell-cell adhesion"/>
    <property type="evidence" value="ECO:0007669"/>
    <property type="project" value="TreeGrafter"/>
</dbReference>
<dbReference type="CDD" id="cd00063">
    <property type="entry name" value="FN3"/>
    <property type="match status" value="1"/>
</dbReference>
<keyword evidence="4" id="KW-1185">Reference proteome</keyword>